<evidence type="ECO:0000313" key="3">
    <source>
        <dbReference type="EMBL" id="CAF4018674.1"/>
    </source>
</evidence>
<feature type="compositionally biased region" description="Low complexity" evidence="1">
    <location>
        <begin position="11"/>
        <end position="34"/>
    </location>
</feature>
<evidence type="ECO:0000313" key="2">
    <source>
        <dbReference type="EMBL" id="CAF2031840.1"/>
    </source>
</evidence>
<comment type="caution">
    <text evidence="2">The sequence shown here is derived from an EMBL/GenBank/DDBJ whole genome shotgun (WGS) entry which is preliminary data.</text>
</comment>
<sequence>MPLTTVGTNVTGTRAPPTTGAGSTTAANGTRSTTPPSTMGGNVTGTRAPPPTGLGSTMAPNGTGSTMPPSPMGGNVTGTRAPTGTGGASSTIAASSLGTTDRISGRRRRQLG</sequence>
<feature type="compositionally biased region" description="Polar residues" evidence="1">
    <location>
        <begin position="35"/>
        <end position="45"/>
    </location>
</feature>
<dbReference type="Proteomes" id="UP000663824">
    <property type="component" value="Unassembled WGS sequence"/>
</dbReference>
<dbReference type="EMBL" id="CAJOBI010004986">
    <property type="protein sequence ID" value="CAF4018674.1"/>
    <property type="molecule type" value="Genomic_DNA"/>
</dbReference>
<organism evidence="2 4">
    <name type="scientific">Rotaria magnacalcarata</name>
    <dbReference type="NCBI Taxonomy" id="392030"/>
    <lineage>
        <taxon>Eukaryota</taxon>
        <taxon>Metazoa</taxon>
        <taxon>Spiralia</taxon>
        <taxon>Gnathifera</taxon>
        <taxon>Rotifera</taxon>
        <taxon>Eurotatoria</taxon>
        <taxon>Bdelloidea</taxon>
        <taxon>Philodinida</taxon>
        <taxon>Philodinidae</taxon>
        <taxon>Rotaria</taxon>
    </lineage>
</organism>
<dbReference type="Proteomes" id="UP000676336">
    <property type="component" value="Unassembled WGS sequence"/>
</dbReference>
<dbReference type="AlphaFoldDB" id="A0A816N7J6"/>
<gene>
    <name evidence="2" type="ORF">MBJ925_LOCUS10003</name>
    <name evidence="3" type="ORF">SMN809_LOCUS12890</name>
</gene>
<feature type="region of interest" description="Disordered" evidence="1">
    <location>
        <begin position="1"/>
        <end position="112"/>
    </location>
</feature>
<dbReference type="EMBL" id="CAJNRE010004006">
    <property type="protein sequence ID" value="CAF2031840.1"/>
    <property type="molecule type" value="Genomic_DNA"/>
</dbReference>
<proteinExistence type="predicted"/>
<reference evidence="2" key="1">
    <citation type="submission" date="2021-02" db="EMBL/GenBank/DDBJ databases">
        <authorList>
            <person name="Nowell W R."/>
        </authorList>
    </citation>
    <scope>NUCLEOTIDE SEQUENCE</scope>
</reference>
<evidence type="ECO:0000256" key="1">
    <source>
        <dbReference type="SAM" id="MobiDB-lite"/>
    </source>
</evidence>
<feature type="compositionally biased region" description="Polar residues" evidence="1">
    <location>
        <begin position="1"/>
        <end position="10"/>
    </location>
</feature>
<name>A0A816N7J6_9BILA</name>
<protein>
    <submittedName>
        <fullName evidence="2">Uncharacterized protein</fullName>
    </submittedName>
</protein>
<feature type="compositionally biased region" description="Polar residues" evidence="1">
    <location>
        <begin position="54"/>
        <end position="67"/>
    </location>
</feature>
<evidence type="ECO:0000313" key="4">
    <source>
        <dbReference type="Proteomes" id="UP000663824"/>
    </source>
</evidence>
<accession>A0A816N7J6</accession>
<feature type="compositionally biased region" description="Low complexity" evidence="1">
    <location>
        <begin position="77"/>
        <end position="100"/>
    </location>
</feature>